<dbReference type="EMBL" id="CP063311">
    <property type="protein sequence ID" value="QOV22673.1"/>
    <property type="molecule type" value="Genomic_DNA"/>
</dbReference>
<protein>
    <submittedName>
        <fullName evidence="2">Peptidoglycan-binding protein</fullName>
    </submittedName>
</protein>
<dbReference type="Proteomes" id="UP000593846">
    <property type="component" value="Chromosome"/>
</dbReference>
<sequence>MSEIGLLMTSILSVRQLSSQQRLPNVQPLQIESSSEHLRNNVSKLVNDHSQITPPEFIPTDAISQTTSSAPHLAQQKLLASITTSQRNHQTKAATKDNSITVAAVSSSFTGQSLPTLRFGTSGTAVRVLQRLLVSKGYAIRVDGSFGPLTETAVKAFQNQRRLGIDGIVGPVTWQQLTM</sequence>
<dbReference type="AlphaFoldDB" id="A0A7S6RD01"/>
<dbReference type="KEGG" id="aee:IM676_18825"/>
<dbReference type="Gene3D" id="1.10.101.10">
    <property type="entry name" value="PGBD-like superfamily/PGBD"/>
    <property type="match status" value="1"/>
</dbReference>
<dbReference type="InterPro" id="IPR036365">
    <property type="entry name" value="PGBD-like_sf"/>
</dbReference>
<reference evidence="3" key="1">
    <citation type="submission" date="2020-10" db="EMBL/GenBank/DDBJ databases">
        <title>Genome-based taxonomic classification of the species Anabaenopsis elenkinii.</title>
        <authorList>
            <person name="Delbaje E."/>
            <person name="Andreote A.P.D."/>
            <person name="Pellegrinetti T.A."/>
            <person name="Cruz R.B."/>
            <person name="Branco L.H.Z."/>
            <person name="Fiore M.F."/>
        </authorList>
    </citation>
    <scope>NUCLEOTIDE SEQUENCE [LARGE SCALE GENOMIC DNA]</scope>
    <source>
        <strain evidence="3">CCIBt3563</strain>
    </source>
</reference>
<proteinExistence type="predicted"/>
<dbReference type="Pfam" id="PF01471">
    <property type="entry name" value="PG_binding_1"/>
    <property type="match status" value="1"/>
</dbReference>
<evidence type="ECO:0000313" key="3">
    <source>
        <dbReference type="Proteomes" id="UP000593846"/>
    </source>
</evidence>
<evidence type="ECO:0000313" key="2">
    <source>
        <dbReference type="EMBL" id="QOV22673.1"/>
    </source>
</evidence>
<gene>
    <name evidence="2" type="ORF">IM676_18825</name>
</gene>
<evidence type="ECO:0000259" key="1">
    <source>
        <dbReference type="Pfam" id="PF01471"/>
    </source>
</evidence>
<dbReference type="InterPro" id="IPR036366">
    <property type="entry name" value="PGBDSf"/>
</dbReference>
<accession>A0A7S6RD01</accession>
<dbReference type="SUPFAM" id="SSF47090">
    <property type="entry name" value="PGBD-like"/>
    <property type="match status" value="1"/>
</dbReference>
<organism evidence="2 3">
    <name type="scientific">Anabaenopsis elenkinii CCIBt3563</name>
    <dbReference type="NCBI Taxonomy" id="2779889"/>
    <lineage>
        <taxon>Bacteria</taxon>
        <taxon>Bacillati</taxon>
        <taxon>Cyanobacteriota</taxon>
        <taxon>Cyanophyceae</taxon>
        <taxon>Nostocales</taxon>
        <taxon>Nodulariaceae</taxon>
        <taxon>Anabaenopsis</taxon>
    </lineage>
</organism>
<feature type="domain" description="Peptidoglycan binding-like" evidence="1">
    <location>
        <begin position="122"/>
        <end position="177"/>
    </location>
</feature>
<name>A0A7S6RD01_9CYAN</name>
<dbReference type="InterPro" id="IPR002477">
    <property type="entry name" value="Peptidoglycan-bd-like"/>
</dbReference>
<keyword evidence="3" id="KW-1185">Reference proteome</keyword>